<dbReference type="PANTHER" id="PTHR31084">
    <property type="entry name" value="ALPHA-L-FUCOSIDASE 2"/>
    <property type="match status" value="1"/>
</dbReference>
<evidence type="ECO:0000259" key="2">
    <source>
        <dbReference type="Pfam" id="PF22124"/>
    </source>
</evidence>
<evidence type="ECO:0000313" key="4">
    <source>
        <dbReference type="Proteomes" id="UP000660454"/>
    </source>
</evidence>
<dbReference type="Proteomes" id="UP000660454">
    <property type="component" value="Unassembled WGS sequence"/>
</dbReference>
<dbReference type="Pfam" id="PF22124">
    <property type="entry name" value="Glyco_hydro_95_cat"/>
    <property type="match status" value="1"/>
</dbReference>
<dbReference type="RefSeq" id="WP_204049483.1">
    <property type="nucleotide sequence ID" value="NZ_BOOF01000019.1"/>
</dbReference>
<dbReference type="InterPro" id="IPR054363">
    <property type="entry name" value="GH95_cat"/>
</dbReference>
<evidence type="ECO:0000256" key="1">
    <source>
        <dbReference type="SAM" id="SignalP"/>
    </source>
</evidence>
<accession>A0ABQ4GN74</accession>
<protein>
    <recommendedName>
        <fullName evidence="2">Glycosyl hydrolase family 95 catalytic domain-containing protein</fullName>
    </recommendedName>
</protein>
<dbReference type="Gene3D" id="2.60.40.1180">
    <property type="entry name" value="Golgi alpha-mannosidase II"/>
    <property type="match status" value="1"/>
</dbReference>
<evidence type="ECO:0000313" key="3">
    <source>
        <dbReference type="EMBL" id="GIH62876.1"/>
    </source>
</evidence>
<dbReference type="PANTHER" id="PTHR31084:SF0">
    <property type="entry name" value="ALPHA-L-FUCOSIDASE 2"/>
    <property type="match status" value="1"/>
</dbReference>
<keyword evidence="4" id="KW-1185">Reference proteome</keyword>
<dbReference type="InterPro" id="IPR008928">
    <property type="entry name" value="6-hairpin_glycosidase_sf"/>
</dbReference>
<feature type="signal peptide" evidence="1">
    <location>
        <begin position="1"/>
        <end position="19"/>
    </location>
</feature>
<feature type="domain" description="Glycosyl hydrolase family 95 catalytic" evidence="2">
    <location>
        <begin position="362"/>
        <end position="480"/>
    </location>
</feature>
<dbReference type="Gene3D" id="2.60.120.560">
    <property type="entry name" value="Exo-inulinase, domain 1"/>
    <property type="match status" value="1"/>
</dbReference>
<comment type="caution">
    <text evidence="3">The sequence shown here is derived from an EMBL/GenBank/DDBJ whole genome shotgun (WGS) entry which is preliminary data.</text>
</comment>
<reference evidence="3 4" key="1">
    <citation type="submission" date="2021-01" db="EMBL/GenBank/DDBJ databases">
        <title>Whole genome shotgun sequence of Microbispora siamensis NBRC 104113.</title>
        <authorList>
            <person name="Komaki H."/>
            <person name="Tamura T."/>
        </authorList>
    </citation>
    <scope>NUCLEOTIDE SEQUENCE [LARGE SCALE GENOMIC DNA]</scope>
    <source>
        <strain evidence="3 4">NBRC 104113</strain>
    </source>
</reference>
<dbReference type="InterPro" id="IPR012341">
    <property type="entry name" value="6hp_glycosidase-like_sf"/>
</dbReference>
<feature type="chain" id="PRO_5045672277" description="Glycosyl hydrolase family 95 catalytic domain-containing protein" evidence="1">
    <location>
        <begin position="20"/>
        <end position="1112"/>
    </location>
</feature>
<name>A0ABQ4GN74_9ACTN</name>
<dbReference type="InterPro" id="IPR013780">
    <property type="entry name" value="Glyco_hydro_b"/>
</dbReference>
<sequence length="1112" mass="118572">MGKALTTMAVAVAVTAAVAAGPPALGAAPAASTADQKTTSAWRDGAFQVDTAAVVSRSDLVIEGPAWRDYQSMPLGNGHLGAAVWSQDGFTAQLNRNDTFPDLKSAGRLVVPGLFELAAAPDYRGRLNLADAVLEQSGRGMTARTFVRADRDQLVLEVTGAEPGKEQTADLDLWDGRNPATYAEGGIGALAETFTDSASGKKSGAVAAITADARDVSAAVVDANTVRLTFTPRADGSYRIVVGVPSYTGGDVGEAGRQAVEGATRDRVDAAHLDWWHGFWKQAAPMKITSSDGTGEYFEALRAQQLYTTAATQRGDLPTGQAGAANMLYPWQDTPVSPSTWFHFNLRQQVNANYGAGTAGFNAPYLNLYTSHLAQMKAWTESHWPGADGVCVPELLRFDGTPDGCVGGAAPTWTNRILTGGLEVAHDLWRQYRFTGDASVLDRGYPLMSEVAKFYLSLLKEGDDGLLHLEHANSFETQWDATDPMPDLAGMKVMFPVIAGLADTRGDSGLAGRLRAAVRKLPELPTTTRDGKKVYAWSATNEPAKNTQNTDMEPLSPWGLAGPDSTVMQDTFAERVFPLTREWDESPVWAADLGRAADMKRLLVQGTADLQKFPNGFSGHGRNDDPASIHNMYSSWNAVVANALQDALVQAGDGTVRIATALPDDWTVDGTVVIDGGHRVSTQVSRGTPTLVGIQAGSTDTLKIKNPWPGTPVRLVEDGGSGGRPVVTPTRDAVVSARVEAGKSYVLERVDRPHGSFRFEQVQGRQASSVKRLGVQTLGVPRTTPQIRSDDVSVVAPEKLHPLVTAKEGVAAYVDRSDQITSLPSELAGSTLVRGANGDASRNAPADYLTLDLTRPAPVYVAFDGRGEGTWWPSWLRDQGFTRTGMTVGKREFLRRAEIVDGGRLRVSGGGATLSRAGADWGDQIIEVKVRQIQVGASVMFRAPDRSNGYVWNIGGPLGSAGGLGQLRMSTVVNGRSTLIGSVVPIEPAAGNEYTLRIEAIGDRLRTFVDGKLVDDRTDGTFARGRVGFNLGGSDVGEYDSVKVSSPQGAVLFDDDFSGDLSKWEIPADRQDVPLVVFEKRMPAGRVVLGPNSGISGRGDSSYLTFVGEPGK</sequence>
<organism evidence="3 4">
    <name type="scientific">Microbispora siamensis</name>
    <dbReference type="NCBI Taxonomy" id="564413"/>
    <lineage>
        <taxon>Bacteria</taxon>
        <taxon>Bacillati</taxon>
        <taxon>Actinomycetota</taxon>
        <taxon>Actinomycetes</taxon>
        <taxon>Streptosporangiales</taxon>
        <taxon>Streptosporangiaceae</taxon>
        <taxon>Microbispora</taxon>
    </lineage>
</organism>
<gene>
    <name evidence="3" type="ORF">Msi02_36930</name>
</gene>
<proteinExistence type="predicted"/>
<keyword evidence="1" id="KW-0732">Signal</keyword>
<dbReference type="EMBL" id="BOOF01000019">
    <property type="protein sequence ID" value="GIH62876.1"/>
    <property type="molecule type" value="Genomic_DNA"/>
</dbReference>
<dbReference type="Gene3D" id="1.50.10.10">
    <property type="match status" value="1"/>
</dbReference>
<dbReference type="SUPFAM" id="SSF48208">
    <property type="entry name" value="Six-hairpin glycosidases"/>
    <property type="match status" value="1"/>
</dbReference>